<feature type="domain" description="AMP-dependent synthetase/ligase" evidence="8">
    <location>
        <begin position="125"/>
        <end position="549"/>
    </location>
</feature>
<dbReference type="GO" id="GO:0005524">
    <property type="term" value="F:ATP binding"/>
    <property type="evidence" value="ECO:0007669"/>
    <property type="project" value="UniProtKB-KW"/>
</dbReference>
<evidence type="ECO:0000256" key="1">
    <source>
        <dbReference type="ARBA" id="ARBA00006432"/>
    </source>
</evidence>
<dbReference type="GO" id="GO:0005783">
    <property type="term" value="C:endoplasmic reticulum"/>
    <property type="evidence" value="ECO:0007669"/>
    <property type="project" value="TreeGrafter"/>
</dbReference>
<name>A0A0K2UJM9_LEPSM</name>
<gene>
    <name evidence="9" type="primary">Dwil\GK21733</name>
</gene>
<evidence type="ECO:0000256" key="4">
    <source>
        <dbReference type="ARBA" id="ARBA00022832"/>
    </source>
</evidence>
<dbReference type="GO" id="GO:0005811">
    <property type="term" value="C:lipid droplet"/>
    <property type="evidence" value="ECO:0007669"/>
    <property type="project" value="TreeGrafter"/>
</dbReference>
<dbReference type="EMBL" id="HACA01020914">
    <property type="protein sequence ID" value="CDW38275.1"/>
    <property type="molecule type" value="Transcribed_RNA"/>
</dbReference>
<accession>A0A0K2UJM9</accession>
<dbReference type="GO" id="GO:0005886">
    <property type="term" value="C:plasma membrane"/>
    <property type="evidence" value="ECO:0007669"/>
    <property type="project" value="TreeGrafter"/>
</dbReference>
<proteinExistence type="inferred from homology"/>
<dbReference type="GO" id="GO:0035336">
    <property type="term" value="P:long-chain fatty-acyl-CoA metabolic process"/>
    <property type="evidence" value="ECO:0007669"/>
    <property type="project" value="TreeGrafter"/>
</dbReference>
<sequence length="747" mass="84126">MTLNTVVAKVAVTSIQIFTHLFDLVTLPIYILAYQPWKYYLDNNRCRADTIQKDDTSLTVYSKPFSCKIREKILSDFPHIDTINNLMNHAINVHGSKQCLGTRPILSIDTVQNNDGRLLTKHELADYKWLSYNDVNEQIQSFAHGLRYLGFQPREKIVIYAETSAKWLISALGCFRNAYTLVTVYTNLGEDGVAYSLNQTDAKVVITSEDLLPKLKGILKKGGHIHTIIYIEKPLEKMNIHAQNDDGSEQASEVNVYSFTEVIRIGVSSYSPDLDCYESWKATPEDIAIIMYTSGSTGNPKGALLSHANILSGILACCPYGCNLLVPPEEDRYIAYLPLAHIFEFTLEMTMILRGTSIGYSGPNTLTDAGTMIKRGHMGDARALKPTSMIAVPVILDRIFKGIQFKVSQEGAFKENLFTFCYQYRSMWRKLGFDTPIMNKLIFKKVRESLGGEIQSIIGGGAPLSPEVHDFLETVLCVKISQGYGLTESCGGITLCHYDDYHVGEVGYPLPGAYIKLVNWEEGGYKVNNSTAPRGEIHVGGNVVAMGYYNMSEKTKESFYEKDGIRWFPTGDIGQLQPTGAFKIIDRKKDLVKLQMGEYVSLGKVEGAWKIHPFVDAICSYGNSFKFDIVAVVVPDKYKFLNHLKNNHAEEDLNRDFSTICSDPEIVIIFLKTLQVYSAKKLEKFEIPKRILLEPEPWTPDCGLVTAALKLKRRTIQEKYQEDIDRMYTQLDEERHVKSMASFPSGK</sequence>
<comment type="similarity">
    <text evidence="1">Belongs to the ATP-dependent AMP-binding enzyme family.</text>
</comment>
<dbReference type="EC" id="6.2.1.3" evidence="6"/>
<evidence type="ECO:0000313" key="9">
    <source>
        <dbReference type="EMBL" id="CDW38275.1"/>
    </source>
</evidence>
<dbReference type="Pfam" id="PF00501">
    <property type="entry name" value="AMP-binding"/>
    <property type="match status" value="1"/>
</dbReference>
<keyword evidence="5" id="KW-0067">ATP-binding</keyword>
<evidence type="ECO:0000256" key="3">
    <source>
        <dbReference type="ARBA" id="ARBA00022741"/>
    </source>
</evidence>
<evidence type="ECO:0000256" key="2">
    <source>
        <dbReference type="ARBA" id="ARBA00022598"/>
    </source>
</evidence>
<dbReference type="OrthoDB" id="1700726at2759"/>
<dbReference type="GO" id="GO:0030182">
    <property type="term" value="P:neuron differentiation"/>
    <property type="evidence" value="ECO:0007669"/>
    <property type="project" value="TreeGrafter"/>
</dbReference>
<dbReference type="AlphaFoldDB" id="A0A0K2UJM9"/>
<dbReference type="PANTHER" id="PTHR43272:SF83">
    <property type="entry name" value="ACYL-COA SYNTHETASE LONG-CHAIN, ISOFORM J"/>
    <property type="match status" value="1"/>
</dbReference>
<reference evidence="9" key="1">
    <citation type="submission" date="2014-05" db="EMBL/GenBank/DDBJ databases">
        <authorList>
            <person name="Chronopoulou M."/>
        </authorList>
    </citation>
    <scope>NUCLEOTIDE SEQUENCE</scope>
    <source>
        <tissue evidence="9">Whole organism</tissue>
    </source>
</reference>
<evidence type="ECO:0000256" key="6">
    <source>
        <dbReference type="ARBA" id="ARBA00026121"/>
    </source>
</evidence>
<keyword evidence="4" id="KW-0276">Fatty acid metabolism</keyword>
<comment type="catalytic activity">
    <reaction evidence="7">
        <text>a long-chain fatty acid + ATP + CoA = a long-chain fatty acyl-CoA + AMP + diphosphate</text>
        <dbReference type="Rhea" id="RHEA:15421"/>
        <dbReference type="ChEBI" id="CHEBI:30616"/>
        <dbReference type="ChEBI" id="CHEBI:33019"/>
        <dbReference type="ChEBI" id="CHEBI:57287"/>
        <dbReference type="ChEBI" id="CHEBI:57560"/>
        <dbReference type="ChEBI" id="CHEBI:83139"/>
        <dbReference type="ChEBI" id="CHEBI:456215"/>
        <dbReference type="EC" id="6.2.1.3"/>
    </reaction>
</comment>
<dbReference type="SUPFAM" id="SSF56801">
    <property type="entry name" value="Acetyl-CoA synthetase-like"/>
    <property type="match status" value="1"/>
</dbReference>
<dbReference type="InterPro" id="IPR000873">
    <property type="entry name" value="AMP-dep_synth/lig_dom"/>
</dbReference>
<organism evidence="9">
    <name type="scientific">Lepeophtheirus salmonis</name>
    <name type="common">Salmon louse</name>
    <name type="synonym">Caligus salmonis</name>
    <dbReference type="NCBI Taxonomy" id="72036"/>
    <lineage>
        <taxon>Eukaryota</taxon>
        <taxon>Metazoa</taxon>
        <taxon>Ecdysozoa</taxon>
        <taxon>Arthropoda</taxon>
        <taxon>Crustacea</taxon>
        <taxon>Multicrustacea</taxon>
        <taxon>Hexanauplia</taxon>
        <taxon>Copepoda</taxon>
        <taxon>Siphonostomatoida</taxon>
        <taxon>Caligidae</taxon>
        <taxon>Lepeophtheirus</taxon>
    </lineage>
</organism>
<keyword evidence="2" id="KW-0436">Ligase</keyword>
<evidence type="ECO:0000256" key="7">
    <source>
        <dbReference type="ARBA" id="ARBA00036813"/>
    </source>
</evidence>
<keyword evidence="3" id="KW-0547">Nucleotide-binding</keyword>
<protein>
    <recommendedName>
        <fullName evidence="6">long-chain-fatty-acid--CoA ligase</fullName>
        <ecNumber evidence="6">6.2.1.3</ecNumber>
    </recommendedName>
</protein>
<dbReference type="PROSITE" id="PS00455">
    <property type="entry name" value="AMP_BINDING"/>
    <property type="match status" value="1"/>
</dbReference>
<dbReference type="InterPro" id="IPR042099">
    <property type="entry name" value="ANL_N_sf"/>
</dbReference>
<evidence type="ECO:0000259" key="8">
    <source>
        <dbReference type="Pfam" id="PF00501"/>
    </source>
</evidence>
<evidence type="ECO:0000256" key="5">
    <source>
        <dbReference type="ARBA" id="ARBA00022840"/>
    </source>
</evidence>
<dbReference type="InterPro" id="IPR020845">
    <property type="entry name" value="AMP-binding_CS"/>
</dbReference>
<dbReference type="PANTHER" id="PTHR43272">
    <property type="entry name" value="LONG-CHAIN-FATTY-ACID--COA LIGASE"/>
    <property type="match status" value="1"/>
</dbReference>
<keyword evidence="4" id="KW-0443">Lipid metabolism</keyword>
<dbReference type="Gene3D" id="3.40.50.12780">
    <property type="entry name" value="N-terminal domain of ligase-like"/>
    <property type="match status" value="1"/>
</dbReference>
<dbReference type="GO" id="GO:0090433">
    <property type="term" value="F:palmitoyl-CoA ligase activity"/>
    <property type="evidence" value="ECO:0007669"/>
    <property type="project" value="TreeGrafter"/>
</dbReference>